<name>A0A4Y2W2B0_ARAVE</name>
<keyword evidence="4 10" id="KW-0498">Mitosis</keyword>
<keyword evidence="5 10" id="KW-0995">Kinetochore</keyword>
<organism evidence="12 13">
    <name type="scientific">Araneus ventricosus</name>
    <name type="common">Orbweaver spider</name>
    <name type="synonym">Epeira ventricosa</name>
    <dbReference type="NCBI Taxonomy" id="182803"/>
    <lineage>
        <taxon>Eukaryota</taxon>
        <taxon>Metazoa</taxon>
        <taxon>Ecdysozoa</taxon>
        <taxon>Arthropoda</taxon>
        <taxon>Chelicerata</taxon>
        <taxon>Arachnida</taxon>
        <taxon>Araneae</taxon>
        <taxon>Araneomorphae</taxon>
        <taxon>Entelegynae</taxon>
        <taxon>Araneoidea</taxon>
        <taxon>Araneidae</taxon>
        <taxon>Araneus</taxon>
    </lineage>
</organism>
<dbReference type="GO" id="GO:0051301">
    <property type="term" value="P:cell division"/>
    <property type="evidence" value="ECO:0007669"/>
    <property type="project" value="UniProtKB-UniRule"/>
</dbReference>
<feature type="non-terminal residue" evidence="12">
    <location>
        <position position="106"/>
    </location>
</feature>
<evidence type="ECO:0000256" key="8">
    <source>
        <dbReference type="ARBA" id="ARBA00023306"/>
    </source>
</evidence>
<dbReference type="Gene3D" id="1.10.418.30">
    <property type="entry name" value="Ncd80 complex, Ncd80 subunit"/>
    <property type="match status" value="1"/>
</dbReference>
<feature type="domain" description="Kinetochore protein Ndc80 CH" evidence="11">
    <location>
        <begin position="25"/>
        <end position="87"/>
    </location>
</feature>
<dbReference type="Pfam" id="PF03801">
    <property type="entry name" value="Ndc80_HEC"/>
    <property type="match status" value="1"/>
</dbReference>
<evidence type="ECO:0000313" key="13">
    <source>
        <dbReference type="Proteomes" id="UP000499080"/>
    </source>
</evidence>
<evidence type="ECO:0000256" key="10">
    <source>
        <dbReference type="RuleBase" id="RU368072"/>
    </source>
</evidence>
<dbReference type="InterPro" id="IPR005550">
    <property type="entry name" value="Kinetochore_Ndc80"/>
</dbReference>
<dbReference type="InterPro" id="IPR038273">
    <property type="entry name" value="Ndc80_sf"/>
</dbReference>
<proteinExistence type="inferred from homology"/>
<dbReference type="PANTHER" id="PTHR10643">
    <property type="entry name" value="KINETOCHORE PROTEIN NDC80"/>
    <property type="match status" value="1"/>
</dbReference>
<comment type="subcellular location">
    <subcellularLocation>
        <location evidence="10">Chromosome</location>
        <location evidence="10">Centromere</location>
        <location evidence="10">Kinetochore</location>
    </subcellularLocation>
    <subcellularLocation>
        <location evidence="10">Nucleus</location>
    </subcellularLocation>
</comment>
<dbReference type="GO" id="GO:0031262">
    <property type="term" value="C:Ndc80 complex"/>
    <property type="evidence" value="ECO:0007669"/>
    <property type="project" value="UniProtKB-UniRule"/>
</dbReference>
<dbReference type="OrthoDB" id="6427916at2759"/>
<sequence>MWHVHVCPAHTTSTWVQITWYTKSLANFFEPDFVVKRIEEDAPRILKSLRYPFIPAKSAFLYVARTNWPTLLGLLLYLMDLIKYINCIDPDMFFQSVVVEKPYEYA</sequence>
<dbReference type="GO" id="GO:0005634">
    <property type="term" value="C:nucleus"/>
    <property type="evidence" value="ECO:0007669"/>
    <property type="project" value="UniProtKB-SubCell"/>
</dbReference>
<evidence type="ECO:0000256" key="6">
    <source>
        <dbReference type="ARBA" id="ARBA00023054"/>
    </source>
</evidence>
<keyword evidence="13" id="KW-1185">Reference proteome</keyword>
<keyword evidence="3 10" id="KW-0132">Cell division</keyword>
<keyword evidence="8 10" id="KW-0131">Cell cycle</keyword>
<keyword evidence="6" id="KW-0175">Coiled coil</keyword>
<evidence type="ECO:0000313" key="12">
    <source>
        <dbReference type="EMBL" id="GBO30686.1"/>
    </source>
</evidence>
<dbReference type="AlphaFoldDB" id="A0A4Y2W2B0"/>
<evidence type="ECO:0000256" key="7">
    <source>
        <dbReference type="ARBA" id="ARBA00023242"/>
    </source>
</evidence>
<reference evidence="12 13" key="1">
    <citation type="journal article" date="2019" name="Sci. Rep.">
        <title>Orb-weaving spider Araneus ventricosus genome elucidates the spidroin gene catalogue.</title>
        <authorList>
            <person name="Kono N."/>
            <person name="Nakamura H."/>
            <person name="Ohtoshi R."/>
            <person name="Moran D.A.P."/>
            <person name="Shinohara A."/>
            <person name="Yoshida Y."/>
            <person name="Fujiwara M."/>
            <person name="Mori M."/>
            <person name="Tomita M."/>
            <person name="Arakawa K."/>
        </authorList>
    </citation>
    <scope>NUCLEOTIDE SEQUENCE [LARGE SCALE GENOMIC DNA]</scope>
</reference>
<evidence type="ECO:0000256" key="1">
    <source>
        <dbReference type="ARBA" id="ARBA00007050"/>
    </source>
</evidence>
<evidence type="ECO:0000256" key="3">
    <source>
        <dbReference type="ARBA" id="ARBA00022618"/>
    </source>
</evidence>
<comment type="function">
    <text evidence="10">Acts as a component of the essential kinetochore-associated NDC80 complex, which is required for chromosome segregation and spindle checkpoint activity.</text>
</comment>
<gene>
    <name evidence="12" type="ORF">AVEN_77225_1</name>
</gene>
<evidence type="ECO:0000256" key="5">
    <source>
        <dbReference type="ARBA" id="ARBA00022838"/>
    </source>
</evidence>
<comment type="similarity">
    <text evidence="1 10">Belongs to the NDC80/HEC1 family.</text>
</comment>
<evidence type="ECO:0000259" key="11">
    <source>
        <dbReference type="Pfam" id="PF03801"/>
    </source>
</evidence>
<dbReference type="PANTHER" id="PTHR10643:SF2">
    <property type="entry name" value="KINETOCHORE PROTEIN NDC80 HOMOLOG"/>
    <property type="match status" value="1"/>
</dbReference>
<keyword evidence="9 10" id="KW-0137">Centromere</keyword>
<dbReference type="Proteomes" id="UP000499080">
    <property type="component" value="Unassembled WGS sequence"/>
</dbReference>
<evidence type="ECO:0000256" key="9">
    <source>
        <dbReference type="ARBA" id="ARBA00023328"/>
    </source>
</evidence>
<evidence type="ECO:0000256" key="2">
    <source>
        <dbReference type="ARBA" id="ARBA00022454"/>
    </source>
</evidence>
<dbReference type="GO" id="GO:0051315">
    <property type="term" value="P:attachment of mitotic spindle microtubules to kinetochore"/>
    <property type="evidence" value="ECO:0007669"/>
    <property type="project" value="UniProtKB-UniRule"/>
</dbReference>
<comment type="caution">
    <text evidence="12">The sequence shown here is derived from an EMBL/GenBank/DDBJ whole genome shotgun (WGS) entry which is preliminary data.</text>
</comment>
<dbReference type="InterPro" id="IPR055260">
    <property type="entry name" value="Ndc80_CH"/>
</dbReference>
<keyword evidence="2 10" id="KW-0158">Chromosome</keyword>
<evidence type="ECO:0000256" key="4">
    <source>
        <dbReference type="ARBA" id="ARBA00022776"/>
    </source>
</evidence>
<dbReference type="EMBL" id="BGPR01053881">
    <property type="protein sequence ID" value="GBO30686.1"/>
    <property type="molecule type" value="Genomic_DNA"/>
</dbReference>
<protein>
    <recommendedName>
        <fullName evidence="10">Kinetochore protein NDC80</fullName>
    </recommendedName>
</protein>
<comment type="subunit">
    <text evidence="10">Component of the NDC80 complex.</text>
</comment>
<accession>A0A4Y2W2B0</accession>
<keyword evidence="7 10" id="KW-0539">Nucleus</keyword>